<dbReference type="EMBL" id="JABSTR010000006">
    <property type="protein sequence ID" value="KAH9373105.1"/>
    <property type="molecule type" value="Genomic_DNA"/>
</dbReference>
<evidence type="ECO:0000313" key="4">
    <source>
        <dbReference type="EMBL" id="KAH9373105.1"/>
    </source>
</evidence>
<dbReference type="AlphaFoldDB" id="A0A9J6GE53"/>
<evidence type="ECO:0000313" key="5">
    <source>
        <dbReference type="Proteomes" id="UP000821853"/>
    </source>
</evidence>
<feature type="region of interest" description="Disordered" evidence="2">
    <location>
        <begin position="331"/>
        <end position="366"/>
    </location>
</feature>
<feature type="compositionally biased region" description="Basic and acidic residues" evidence="2">
    <location>
        <begin position="435"/>
        <end position="453"/>
    </location>
</feature>
<sequence>MSSGSRRPREASPILSPGRRAFLENEARTSRRLQGRTPEFGLLPDGPRTTASSRMTSQAQQTDAPFFPLVHWPIIPRKPAPFHGDAFEDVDDWIDQYERVARHNGWTSDHCRQSFYFSLENTARIWYENNERSLTSWEVCKERLRRAFGNQYRQQKAEELLQRRIQGPNESLISFVEDVLRLSTRADPQATEEKKLRALMRGVRSDIFGGLVRNPPTTVEGFVTEATNIEKALTARNDHYHRMTDAPTISAFASAHFSNHASEGYIRELIRDVVREELQKLLPASKSPASISLVQAVQEEVQRALVPGGPVDVTPQRSAATYAAVTSQPHLLTAGPDMSTPRRERFAQTGYQQPRQQQRGPRKTDLWRTADNRPLCFHCGEADHVYRRCPYRELGLRGYRPNDPRPKYGQQPREIEDYLRRSSPPREVYLRRSSPPRDEYFRRSSPPREDYFRRPPSPLPSTVRGARSPSPHRPASPLRRSRRESQSPVPHREN</sequence>
<proteinExistence type="predicted"/>
<feature type="region of interest" description="Disordered" evidence="2">
    <location>
        <begin position="1"/>
        <end position="52"/>
    </location>
</feature>
<dbReference type="GO" id="GO:0008270">
    <property type="term" value="F:zinc ion binding"/>
    <property type="evidence" value="ECO:0007669"/>
    <property type="project" value="UniProtKB-KW"/>
</dbReference>
<comment type="caution">
    <text evidence="4">The sequence shown here is derived from an EMBL/GenBank/DDBJ whole genome shotgun (WGS) entry which is preliminary data.</text>
</comment>
<feature type="domain" description="CCHC-type" evidence="3">
    <location>
        <begin position="376"/>
        <end position="390"/>
    </location>
</feature>
<evidence type="ECO:0000256" key="1">
    <source>
        <dbReference type="PROSITE-ProRule" id="PRU00047"/>
    </source>
</evidence>
<dbReference type="GO" id="GO:0003676">
    <property type="term" value="F:nucleic acid binding"/>
    <property type="evidence" value="ECO:0007669"/>
    <property type="project" value="InterPro"/>
</dbReference>
<keyword evidence="1" id="KW-0862">Zinc</keyword>
<keyword evidence="1" id="KW-0479">Metal-binding</keyword>
<name>A0A9J6GE53_HAELO</name>
<dbReference type="OMA" id="SARTWYV"/>
<keyword evidence="1" id="KW-0863">Zinc-finger</keyword>
<dbReference type="InterPro" id="IPR005162">
    <property type="entry name" value="Retrotrans_gag_dom"/>
</dbReference>
<protein>
    <recommendedName>
        <fullName evidence="3">CCHC-type domain-containing protein</fullName>
    </recommendedName>
</protein>
<feature type="region of interest" description="Disordered" evidence="2">
    <location>
        <begin position="395"/>
        <end position="494"/>
    </location>
</feature>
<dbReference type="PROSITE" id="PS50158">
    <property type="entry name" value="ZF_CCHC"/>
    <property type="match status" value="1"/>
</dbReference>
<evidence type="ECO:0000259" key="3">
    <source>
        <dbReference type="PROSITE" id="PS50158"/>
    </source>
</evidence>
<evidence type="ECO:0000256" key="2">
    <source>
        <dbReference type="SAM" id="MobiDB-lite"/>
    </source>
</evidence>
<dbReference type="VEuPathDB" id="VectorBase:HLOH_044632"/>
<dbReference type="PANTHER" id="PTHR33194">
    <property type="entry name" value="ZINC KNUCKLE DOMAINCONTAINING PROTEIN"/>
    <property type="match status" value="1"/>
</dbReference>
<dbReference type="Proteomes" id="UP000821853">
    <property type="component" value="Chromosome 4"/>
</dbReference>
<keyword evidence="5" id="KW-1185">Reference proteome</keyword>
<accession>A0A9J6GE53</accession>
<dbReference type="PANTHER" id="PTHR33194:SF4">
    <property type="entry name" value="CCHC-TYPE DOMAIN-CONTAINING PROTEIN"/>
    <property type="match status" value="1"/>
</dbReference>
<organism evidence="4 5">
    <name type="scientific">Haemaphysalis longicornis</name>
    <name type="common">Bush tick</name>
    <dbReference type="NCBI Taxonomy" id="44386"/>
    <lineage>
        <taxon>Eukaryota</taxon>
        <taxon>Metazoa</taxon>
        <taxon>Ecdysozoa</taxon>
        <taxon>Arthropoda</taxon>
        <taxon>Chelicerata</taxon>
        <taxon>Arachnida</taxon>
        <taxon>Acari</taxon>
        <taxon>Parasitiformes</taxon>
        <taxon>Ixodida</taxon>
        <taxon>Ixodoidea</taxon>
        <taxon>Ixodidae</taxon>
        <taxon>Haemaphysalinae</taxon>
        <taxon>Haemaphysalis</taxon>
    </lineage>
</organism>
<dbReference type="InterPro" id="IPR001878">
    <property type="entry name" value="Znf_CCHC"/>
</dbReference>
<feature type="compositionally biased region" description="Low complexity" evidence="2">
    <location>
        <begin position="464"/>
        <end position="478"/>
    </location>
</feature>
<reference evidence="4 5" key="1">
    <citation type="journal article" date="2020" name="Cell">
        <title>Large-Scale Comparative Analyses of Tick Genomes Elucidate Their Genetic Diversity and Vector Capacities.</title>
        <authorList>
            <consortium name="Tick Genome and Microbiome Consortium (TIGMIC)"/>
            <person name="Jia N."/>
            <person name="Wang J."/>
            <person name="Shi W."/>
            <person name="Du L."/>
            <person name="Sun Y."/>
            <person name="Zhan W."/>
            <person name="Jiang J.F."/>
            <person name="Wang Q."/>
            <person name="Zhang B."/>
            <person name="Ji P."/>
            <person name="Bell-Sakyi L."/>
            <person name="Cui X.M."/>
            <person name="Yuan T.T."/>
            <person name="Jiang B.G."/>
            <person name="Yang W.F."/>
            <person name="Lam T.T."/>
            <person name="Chang Q.C."/>
            <person name="Ding S.J."/>
            <person name="Wang X.J."/>
            <person name="Zhu J.G."/>
            <person name="Ruan X.D."/>
            <person name="Zhao L."/>
            <person name="Wei J.T."/>
            <person name="Ye R.Z."/>
            <person name="Que T.C."/>
            <person name="Du C.H."/>
            <person name="Zhou Y.H."/>
            <person name="Cheng J.X."/>
            <person name="Dai P.F."/>
            <person name="Guo W.B."/>
            <person name="Han X.H."/>
            <person name="Huang E.J."/>
            <person name="Li L.F."/>
            <person name="Wei W."/>
            <person name="Gao Y.C."/>
            <person name="Liu J.Z."/>
            <person name="Shao H.Z."/>
            <person name="Wang X."/>
            <person name="Wang C.C."/>
            <person name="Yang T.C."/>
            <person name="Huo Q.B."/>
            <person name="Li W."/>
            <person name="Chen H.Y."/>
            <person name="Chen S.E."/>
            <person name="Zhou L.G."/>
            <person name="Ni X.B."/>
            <person name="Tian J.H."/>
            <person name="Sheng Y."/>
            <person name="Liu T."/>
            <person name="Pan Y.S."/>
            <person name="Xia L.Y."/>
            <person name="Li J."/>
            <person name="Zhao F."/>
            <person name="Cao W.C."/>
        </authorList>
    </citation>
    <scope>NUCLEOTIDE SEQUENCE [LARGE SCALE GENOMIC DNA]</scope>
    <source>
        <strain evidence="4">HaeL-2018</strain>
    </source>
</reference>
<feature type="compositionally biased region" description="Basic and acidic residues" evidence="2">
    <location>
        <begin position="395"/>
        <end position="406"/>
    </location>
</feature>
<dbReference type="OrthoDB" id="6773043at2759"/>
<dbReference type="Pfam" id="PF03732">
    <property type="entry name" value="Retrotrans_gag"/>
    <property type="match status" value="1"/>
</dbReference>
<gene>
    <name evidence="4" type="ORF">HPB48_019328</name>
</gene>